<dbReference type="GO" id="GO:0006281">
    <property type="term" value="P:DNA repair"/>
    <property type="evidence" value="ECO:0007669"/>
    <property type="project" value="InterPro"/>
</dbReference>
<accession>A0A2H4J0X9</accession>
<protein>
    <submittedName>
        <fullName evidence="1">Uncharacterized protein</fullName>
    </submittedName>
</protein>
<dbReference type="Gene3D" id="3.30.1330.70">
    <property type="entry name" value="Holliday junction resolvase RusA"/>
    <property type="match status" value="1"/>
</dbReference>
<dbReference type="GO" id="GO:0000287">
    <property type="term" value="F:magnesium ion binding"/>
    <property type="evidence" value="ECO:0007669"/>
    <property type="project" value="InterPro"/>
</dbReference>
<dbReference type="GO" id="GO:0006310">
    <property type="term" value="P:DNA recombination"/>
    <property type="evidence" value="ECO:0007669"/>
    <property type="project" value="InterPro"/>
</dbReference>
<name>A0A2H4J0X9_9CAUD</name>
<dbReference type="InterPro" id="IPR008822">
    <property type="entry name" value="Endonuclease_RusA-like"/>
</dbReference>
<dbReference type="InterPro" id="IPR036614">
    <property type="entry name" value="RusA-like_sf"/>
</dbReference>
<gene>
    <name evidence="1" type="ORF">3S11_28</name>
</gene>
<dbReference type="Pfam" id="PF05866">
    <property type="entry name" value="RusA"/>
    <property type="match status" value="1"/>
</dbReference>
<proteinExistence type="predicted"/>
<evidence type="ECO:0000313" key="1">
    <source>
        <dbReference type="EMBL" id="ASN68650.1"/>
    </source>
</evidence>
<dbReference type="SUPFAM" id="SSF103084">
    <property type="entry name" value="Holliday junction resolvase RusA"/>
    <property type="match status" value="1"/>
</dbReference>
<dbReference type="EMBL" id="MF417879">
    <property type="protein sequence ID" value="ASN68650.1"/>
    <property type="molecule type" value="Genomic_DNA"/>
</dbReference>
<sequence>MVITACPPDRRQRDLDNLLKGLLDALTHGGAWQDDSQIDDLRIVRGPVQVGGTVSVQIQEIAA</sequence>
<organism evidence="1">
    <name type="scientific">uncultured Caudovirales phage</name>
    <dbReference type="NCBI Taxonomy" id="2100421"/>
    <lineage>
        <taxon>Viruses</taxon>
        <taxon>Duplodnaviria</taxon>
        <taxon>Heunggongvirae</taxon>
        <taxon>Uroviricota</taxon>
        <taxon>Caudoviricetes</taxon>
        <taxon>Peduoviridae</taxon>
        <taxon>Maltschvirus</taxon>
        <taxon>Maltschvirus maltsch</taxon>
    </lineage>
</organism>
<reference evidence="1" key="1">
    <citation type="submission" date="2017-06" db="EMBL/GenBank/DDBJ databases">
        <title>Novel phages from South African skin metaviromes.</title>
        <authorList>
            <person name="van Zyl L.J."/>
            <person name="Abrahams Y."/>
            <person name="Stander E.A."/>
            <person name="Kirby B.M."/>
            <person name="Clavaud C."/>
            <person name="Farcet C."/>
            <person name="Breton L."/>
            <person name="Trindade M.I."/>
        </authorList>
    </citation>
    <scope>NUCLEOTIDE SEQUENCE</scope>
</reference>